<evidence type="ECO:0000256" key="1">
    <source>
        <dbReference type="ARBA" id="ARBA00022669"/>
    </source>
</evidence>
<evidence type="ECO:0000313" key="9">
    <source>
        <dbReference type="Proteomes" id="UP000005408"/>
    </source>
</evidence>
<organism evidence="8 9">
    <name type="scientific">Magallana gigas</name>
    <name type="common">Pacific oyster</name>
    <name type="synonym">Crassostrea gigas</name>
    <dbReference type="NCBI Taxonomy" id="29159"/>
    <lineage>
        <taxon>Eukaryota</taxon>
        <taxon>Metazoa</taxon>
        <taxon>Spiralia</taxon>
        <taxon>Lophotrochozoa</taxon>
        <taxon>Mollusca</taxon>
        <taxon>Bivalvia</taxon>
        <taxon>Autobranchia</taxon>
        <taxon>Pteriomorphia</taxon>
        <taxon>Ostreida</taxon>
        <taxon>Ostreoidea</taxon>
        <taxon>Ostreidae</taxon>
        <taxon>Magallana</taxon>
    </lineage>
</organism>
<evidence type="ECO:0000256" key="5">
    <source>
        <dbReference type="ARBA" id="ARBA00023180"/>
    </source>
</evidence>
<dbReference type="InterPro" id="IPR036508">
    <property type="entry name" value="Chitin-bd_dom_sf"/>
</dbReference>
<feature type="domain" description="Chitin-binding type-2" evidence="7">
    <location>
        <begin position="78"/>
        <end position="138"/>
    </location>
</feature>
<keyword evidence="5" id="KW-0325">Glycoprotein</keyword>
<evidence type="ECO:0000256" key="4">
    <source>
        <dbReference type="ARBA" id="ARBA00023157"/>
    </source>
</evidence>
<dbReference type="InterPro" id="IPR002557">
    <property type="entry name" value="Chitin-bd_dom"/>
</dbReference>
<dbReference type="OrthoDB" id="6020543at2759"/>
<evidence type="ECO:0000256" key="2">
    <source>
        <dbReference type="ARBA" id="ARBA00022729"/>
    </source>
</evidence>
<proteinExistence type="predicted"/>
<dbReference type="Pfam" id="PF01607">
    <property type="entry name" value="CBM_14"/>
    <property type="match status" value="2"/>
</dbReference>
<evidence type="ECO:0000313" key="8">
    <source>
        <dbReference type="EnsemblMetazoa" id="G22621.1:cds"/>
    </source>
</evidence>
<feature type="signal peptide" evidence="6">
    <location>
        <begin position="1"/>
        <end position="21"/>
    </location>
</feature>
<dbReference type="OMA" id="TITECKQ"/>
<feature type="domain" description="Chitin-binding type-2" evidence="7">
    <location>
        <begin position="21"/>
        <end position="77"/>
    </location>
</feature>
<dbReference type="Gene3D" id="2.170.140.10">
    <property type="entry name" value="Chitin binding domain"/>
    <property type="match status" value="2"/>
</dbReference>
<keyword evidence="1" id="KW-0147">Chitin-binding</keyword>
<dbReference type="GO" id="GO:0005576">
    <property type="term" value="C:extracellular region"/>
    <property type="evidence" value="ECO:0007669"/>
    <property type="project" value="InterPro"/>
</dbReference>
<dbReference type="AlphaFoldDB" id="A0A8W8K6C0"/>
<keyword evidence="2 6" id="KW-0732">Signal</keyword>
<evidence type="ECO:0000256" key="6">
    <source>
        <dbReference type="SAM" id="SignalP"/>
    </source>
</evidence>
<dbReference type="PANTHER" id="PTHR23301">
    <property type="entry name" value="CHITIN BINDING PERITROPHIN-A"/>
    <property type="match status" value="1"/>
</dbReference>
<accession>A0A8W8K6C0</accession>
<protein>
    <recommendedName>
        <fullName evidence="7">Chitin-binding type-2 domain-containing protein</fullName>
    </recommendedName>
</protein>
<sequence length="151" mass="16660">MEVYASALAVLLLAIFDFAYGQNCVGRVDGVYDAGCRAYTTCKGGVGTITECKQPMVFNRDTNQCDDPANVHEICGTFRDCEGRDDGRYPDIDRKCQYYFTCYARKFMGHNPCPAGLVFNFALQTCDYITDIGPPCGINPNMTSSPLEQLG</sequence>
<dbReference type="GO" id="GO:0008061">
    <property type="term" value="F:chitin binding"/>
    <property type="evidence" value="ECO:0007669"/>
    <property type="project" value="UniProtKB-KW"/>
</dbReference>
<name>A0A8W8K6C0_MAGGI</name>
<reference evidence="8" key="1">
    <citation type="submission" date="2022-08" db="UniProtKB">
        <authorList>
            <consortium name="EnsemblMetazoa"/>
        </authorList>
    </citation>
    <scope>IDENTIFICATION</scope>
    <source>
        <strain evidence="8">05x7-T-G4-1.051#20</strain>
    </source>
</reference>
<keyword evidence="3" id="KW-0677">Repeat</keyword>
<evidence type="ECO:0000259" key="7">
    <source>
        <dbReference type="PROSITE" id="PS50940"/>
    </source>
</evidence>
<dbReference type="SMART" id="SM00494">
    <property type="entry name" value="ChtBD2"/>
    <property type="match status" value="2"/>
</dbReference>
<dbReference type="SUPFAM" id="SSF57625">
    <property type="entry name" value="Invertebrate chitin-binding proteins"/>
    <property type="match status" value="2"/>
</dbReference>
<dbReference type="PROSITE" id="PS50940">
    <property type="entry name" value="CHIT_BIND_II"/>
    <property type="match status" value="2"/>
</dbReference>
<dbReference type="EnsemblMetazoa" id="G22621.1">
    <property type="protein sequence ID" value="G22621.1:cds"/>
    <property type="gene ID" value="G22621"/>
</dbReference>
<keyword evidence="9" id="KW-1185">Reference proteome</keyword>
<dbReference type="PANTHER" id="PTHR23301:SF0">
    <property type="entry name" value="CHITIN-BINDING TYPE-2 DOMAIN-CONTAINING PROTEIN-RELATED"/>
    <property type="match status" value="1"/>
</dbReference>
<feature type="chain" id="PRO_5036484843" description="Chitin-binding type-2 domain-containing protein" evidence="6">
    <location>
        <begin position="22"/>
        <end position="151"/>
    </location>
</feature>
<keyword evidence="4" id="KW-1015">Disulfide bond</keyword>
<evidence type="ECO:0000256" key="3">
    <source>
        <dbReference type="ARBA" id="ARBA00022737"/>
    </source>
</evidence>
<dbReference type="Proteomes" id="UP000005408">
    <property type="component" value="Unassembled WGS sequence"/>
</dbReference>
<dbReference type="InterPro" id="IPR051940">
    <property type="entry name" value="Chitin_bind-dev_reg"/>
</dbReference>